<keyword evidence="3 7" id="KW-0479">Metal-binding</keyword>
<feature type="active site" evidence="6">
    <location>
        <position position="112"/>
    </location>
</feature>
<dbReference type="GO" id="GO:0046872">
    <property type="term" value="F:metal ion binding"/>
    <property type="evidence" value="ECO:0007669"/>
    <property type="project" value="UniProtKB-KW"/>
</dbReference>
<evidence type="ECO:0000256" key="6">
    <source>
        <dbReference type="PIRSR" id="PIRSR604808-1"/>
    </source>
</evidence>
<dbReference type="GO" id="GO:0006284">
    <property type="term" value="P:base-excision repair"/>
    <property type="evidence" value="ECO:0007669"/>
    <property type="project" value="TreeGrafter"/>
</dbReference>
<dbReference type="PANTHER" id="PTHR22748">
    <property type="entry name" value="AP ENDONUCLEASE"/>
    <property type="match status" value="1"/>
</dbReference>
<dbReference type="PANTHER" id="PTHR22748:SF6">
    <property type="entry name" value="DNA-(APURINIC OR APYRIMIDINIC SITE) ENDONUCLEASE"/>
    <property type="match status" value="1"/>
</dbReference>
<evidence type="ECO:0000256" key="2">
    <source>
        <dbReference type="ARBA" id="ARBA00007092"/>
    </source>
</evidence>
<comment type="cofactor">
    <cofactor evidence="7">
        <name>Mg(2+)</name>
        <dbReference type="ChEBI" id="CHEBI:18420"/>
    </cofactor>
    <cofactor evidence="7">
        <name>Mn(2+)</name>
        <dbReference type="ChEBI" id="CHEBI:29035"/>
    </cofactor>
    <text evidence="7">Probably binds two magnesium or manganese ions per subunit.</text>
</comment>
<feature type="binding site" evidence="7">
    <location>
        <position position="8"/>
    </location>
    <ligand>
        <name>Mg(2+)</name>
        <dbReference type="ChEBI" id="CHEBI:18420"/>
        <label>1</label>
    </ligand>
</feature>
<feature type="site" description="Transition state stabilizer" evidence="8">
    <location>
        <position position="154"/>
    </location>
</feature>
<dbReference type="GO" id="GO:0003906">
    <property type="term" value="F:DNA-(apurinic or apyrimidinic site) endonuclease activity"/>
    <property type="evidence" value="ECO:0007669"/>
    <property type="project" value="TreeGrafter"/>
</dbReference>
<protein>
    <submittedName>
        <fullName evidence="10">Exodeoxyribonuclease III</fullName>
        <ecNumber evidence="10">3.1.11.2</ecNumber>
    </submittedName>
</protein>
<dbReference type="PROSITE" id="PS00726">
    <property type="entry name" value="AP_NUCLEASE_F1_1"/>
    <property type="match status" value="1"/>
</dbReference>
<dbReference type="InterPro" id="IPR004808">
    <property type="entry name" value="AP_endonuc_1"/>
</dbReference>
<sequence length="256" mass="29301">MNSIISWNVNGIRAVEKKGFLDWLNTENPDVLCVQETKASKAQLSKELTEPELPKGKYLAYWSSAKRAGYSGTAIFTKKEPLQIRTMGLKEFDDEGRVLIADFDKVSIISAYFPNSQDGGARLGYKLDFCAAILEFCDSIQKKGNNVILCGDYNIAHKPIDLANPKANEKNPGYLPEERAWMDEFTSSGYTDTFRHFCKEKEKYTWWSYRFRAREKNIGWRLDYHCVNDSFLTKIKESVILDGVMGSDHCPVKLIY</sequence>
<evidence type="ECO:0000313" key="10">
    <source>
        <dbReference type="EMBL" id="UTY33337.1"/>
    </source>
</evidence>
<dbReference type="GO" id="GO:0008311">
    <property type="term" value="F:double-stranded DNA 3'-5' DNA exonuclease activity"/>
    <property type="evidence" value="ECO:0007669"/>
    <property type="project" value="UniProtKB-EC"/>
</dbReference>
<feature type="domain" description="Endonuclease/exonuclease/phosphatase" evidence="9">
    <location>
        <begin position="5"/>
        <end position="249"/>
    </location>
</feature>
<dbReference type="InterPro" id="IPR020848">
    <property type="entry name" value="AP_endonuclease_F1_CS"/>
</dbReference>
<feature type="binding site" evidence="7">
    <location>
        <position position="249"/>
    </location>
    <ligand>
        <name>Mg(2+)</name>
        <dbReference type="ChEBI" id="CHEBI:18420"/>
        <label>1</label>
    </ligand>
</feature>
<dbReference type="InterPro" id="IPR020847">
    <property type="entry name" value="AP_endonuclease_F1_BS"/>
</dbReference>
<dbReference type="FunFam" id="3.60.10.10:FF:000026">
    <property type="entry name" value="Exodeoxyribonuclease III"/>
    <property type="match status" value="1"/>
</dbReference>
<feature type="active site" description="Proton donor/acceptor" evidence="6">
    <location>
        <position position="152"/>
    </location>
</feature>
<evidence type="ECO:0000256" key="7">
    <source>
        <dbReference type="PIRSR" id="PIRSR604808-2"/>
    </source>
</evidence>
<keyword evidence="7" id="KW-0464">Manganese</keyword>
<dbReference type="AlphaFoldDB" id="A0AAE9MTC6"/>
<dbReference type="CDD" id="cd09085">
    <property type="entry name" value="Mth212-like_AP-endo"/>
    <property type="match status" value="1"/>
</dbReference>
<evidence type="ECO:0000313" key="11">
    <source>
        <dbReference type="Proteomes" id="UP001058682"/>
    </source>
</evidence>
<keyword evidence="4 10" id="KW-0378">Hydrolase</keyword>
<dbReference type="PROSITE" id="PS00727">
    <property type="entry name" value="AP_NUCLEASE_F1_2"/>
    <property type="match status" value="1"/>
</dbReference>
<feature type="binding site" evidence="7">
    <location>
        <position position="36"/>
    </location>
    <ligand>
        <name>Mg(2+)</name>
        <dbReference type="ChEBI" id="CHEBI:18420"/>
        <label>1</label>
    </ligand>
</feature>
<evidence type="ECO:0000256" key="8">
    <source>
        <dbReference type="PIRSR" id="PIRSR604808-3"/>
    </source>
</evidence>
<feature type="site" description="Important for catalytic activity" evidence="8">
    <location>
        <position position="223"/>
    </location>
</feature>
<reference evidence="10" key="1">
    <citation type="submission" date="2019-04" db="EMBL/GenBank/DDBJ databases">
        <title>Whole genome sequencing of oral phylogroup 2 treponemes.</title>
        <authorList>
            <person name="Chan Y."/>
            <person name="Zeng H.H."/>
            <person name="Yu X.L."/>
            <person name="Leung W.K."/>
            <person name="Watt R.M."/>
        </authorList>
    </citation>
    <scope>NUCLEOTIDE SEQUENCE</scope>
    <source>
        <strain evidence="10">OMZ 835</strain>
    </source>
</reference>
<dbReference type="Pfam" id="PF03372">
    <property type="entry name" value="Exo_endo_phos"/>
    <property type="match status" value="1"/>
</dbReference>
<evidence type="ECO:0000259" key="9">
    <source>
        <dbReference type="Pfam" id="PF03372"/>
    </source>
</evidence>
<organism evidence="10 11">
    <name type="scientific">Treponema putidum</name>
    <dbReference type="NCBI Taxonomy" id="221027"/>
    <lineage>
        <taxon>Bacteria</taxon>
        <taxon>Pseudomonadati</taxon>
        <taxon>Spirochaetota</taxon>
        <taxon>Spirochaetia</taxon>
        <taxon>Spirochaetales</taxon>
        <taxon>Treponemataceae</taxon>
        <taxon>Treponema</taxon>
    </lineage>
</organism>
<dbReference type="SUPFAM" id="SSF56219">
    <property type="entry name" value="DNase I-like"/>
    <property type="match status" value="1"/>
</dbReference>
<dbReference type="PROSITE" id="PS51435">
    <property type="entry name" value="AP_NUCLEASE_F1_4"/>
    <property type="match status" value="1"/>
</dbReference>
<proteinExistence type="inferred from homology"/>
<evidence type="ECO:0000256" key="1">
    <source>
        <dbReference type="ARBA" id="ARBA00001936"/>
    </source>
</evidence>
<keyword evidence="5 7" id="KW-0460">Magnesium</keyword>
<dbReference type="GO" id="GO:0008081">
    <property type="term" value="F:phosphoric diester hydrolase activity"/>
    <property type="evidence" value="ECO:0007669"/>
    <property type="project" value="TreeGrafter"/>
</dbReference>
<dbReference type="Proteomes" id="UP001058682">
    <property type="component" value="Chromosome"/>
</dbReference>
<dbReference type="Gene3D" id="3.60.10.10">
    <property type="entry name" value="Endonuclease/exonuclease/phosphatase"/>
    <property type="match status" value="1"/>
</dbReference>
<dbReference type="InterPro" id="IPR005135">
    <property type="entry name" value="Endo/exonuclease/phosphatase"/>
</dbReference>
<feature type="active site" description="Proton acceptor" evidence="6">
    <location>
        <position position="249"/>
    </location>
</feature>
<dbReference type="NCBIfam" id="TIGR00195">
    <property type="entry name" value="exoDNase_III"/>
    <property type="match status" value="1"/>
</dbReference>
<dbReference type="NCBIfam" id="TIGR00633">
    <property type="entry name" value="xth"/>
    <property type="match status" value="1"/>
</dbReference>
<dbReference type="RefSeq" id="WP_255819047.1">
    <property type="nucleotide sequence ID" value="NZ_CP038803.1"/>
</dbReference>
<dbReference type="InterPro" id="IPR036691">
    <property type="entry name" value="Endo/exonu/phosph_ase_sf"/>
</dbReference>
<feature type="binding site" evidence="7">
    <location>
        <position position="154"/>
    </location>
    <ligand>
        <name>Mg(2+)</name>
        <dbReference type="ChEBI" id="CHEBI:18420"/>
        <label>1</label>
    </ligand>
</feature>
<feature type="binding site" evidence="7">
    <location>
        <position position="152"/>
    </location>
    <ligand>
        <name>Mg(2+)</name>
        <dbReference type="ChEBI" id="CHEBI:18420"/>
        <label>1</label>
    </ligand>
</feature>
<feature type="site" description="Interaction with DNA substrate" evidence="8">
    <location>
        <position position="249"/>
    </location>
</feature>
<dbReference type="GO" id="GO:0003677">
    <property type="term" value="F:DNA binding"/>
    <property type="evidence" value="ECO:0007669"/>
    <property type="project" value="InterPro"/>
</dbReference>
<comment type="similarity">
    <text evidence="2">Belongs to the DNA repair enzymes AP/ExoA family.</text>
</comment>
<feature type="binding site" evidence="7">
    <location>
        <position position="248"/>
    </location>
    <ligand>
        <name>Mg(2+)</name>
        <dbReference type="ChEBI" id="CHEBI:18420"/>
        <label>1</label>
    </ligand>
</feature>
<gene>
    <name evidence="10" type="primary">xth</name>
    <name evidence="10" type="ORF">E4N74_04395</name>
</gene>
<comment type="cofactor">
    <cofactor evidence="1">
        <name>Mn(2+)</name>
        <dbReference type="ChEBI" id="CHEBI:29035"/>
    </cofactor>
</comment>
<evidence type="ECO:0000256" key="5">
    <source>
        <dbReference type="ARBA" id="ARBA00022842"/>
    </source>
</evidence>
<evidence type="ECO:0000256" key="4">
    <source>
        <dbReference type="ARBA" id="ARBA00022801"/>
    </source>
</evidence>
<evidence type="ECO:0000256" key="3">
    <source>
        <dbReference type="ARBA" id="ARBA00022723"/>
    </source>
</evidence>
<accession>A0AAE9MTC6</accession>
<name>A0AAE9MTC6_9SPIR</name>
<dbReference type="EC" id="3.1.11.2" evidence="10"/>
<dbReference type="EMBL" id="CP038804">
    <property type="protein sequence ID" value="UTY33337.1"/>
    <property type="molecule type" value="Genomic_DNA"/>
</dbReference>